<accession>A0A9D5JS81</accession>
<reference evidence="7" key="1">
    <citation type="submission" date="2019-11" db="EMBL/GenBank/DDBJ databases">
        <title>Microbial mats filling the niche in hypersaline microbial mats.</title>
        <authorList>
            <person name="Wong H.L."/>
            <person name="Macleod F.I."/>
            <person name="White R.A. III"/>
            <person name="Burns B.P."/>
        </authorList>
    </citation>
    <scope>NUCLEOTIDE SEQUENCE</scope>
    <source>
        <strain evidence="7">Rbin_158</strain>
    </source>
</reference>
<dbReference type="HAMAP" id="MF_00801">
    <property type="entry name" value="Endonuclease_5"/>
    <property type="match status" value="1"/>
</dbReference>
<keyword evidence="4 6" id="KW-0255">Endonuclease</keyword>
<dbReference type="EC" id="3.1.21.7" evidence="6"/>
<keyword evidence="2 6" id="KW-0963">Cytoplasm</keyword>
<organism evidence="7 8">
    <name type="scientific">candidate division KSB3 bacterium</name>
    <dbReference type="NCBI Taxonomy" id="2044937"/>
    <lineage>
        <taxon>Bacteria</taxon>
        <taxon>candidate division KSB3</taxon>
    </lineage>
</organism>
<keyword evidence="6" id="KW-0227">DNA damage</keyword>
<dbReference type="PANTHER" id="PTHR28511">
    <property type="entry name" value="ENDONUCLEASE V"/>
    <property type="match status" value="1"/>
</dbReference>
<dbReference type="GO" id="GO:0003727">
    <property type="term" value="F:single-stranded RNA binding"/>
    <property type="evidence" value="ECO:0007669"/>
    <property type="project" value="TreeGrafter"/>
</dbReference>
<dbReference type="Pfam" id="PF04493">
    <property type="entry name" value="Endonuclease_5"/>
    <property type="match status" value="1"/>
</dbReference>
<dbReference type="InterPro" id="IPR007581">
    <property type="entry name" value="Endonuclease-V"/>
</dbReference>
<evidence type="ECO:0000256" key="2">
    <source>
        <dbReference type="ARBA" id="ARBA00022490"/>
    </source>
</evidence>
<dbReference type="GO" id="GO:0005737">
    <property type="term" value="C:cytoplasm"/>
    <property type="evidence" value="ECO:0007669"/>
    <property type="project" value="UniProtKB-SubCell"/>
</dbReference>
<comment type="similarity">
    <text evidence="6">Belongs to the endonuclease V family.</text>
</comment>
<proteinExistence type="inferred from homology"/>
<comment type="function">
    <text evidence="6">DNA repair enzyme involved in the repair of deaminated bases. Selectively cleaves double-stranded DNA at the second phosphodiester bond 3' to a deoxyinosine leaving behind the intact lesion on the nicked DNA.</text>
</comment>
<evidence type="ECO:0000256" key="1">
    <source>
        <dbReference type="ARBA" id="ARBA00004496"/>
    </source>
</evidence>
<keyword evidence="6" id="KW-0234">DNA repair</keyword>
<dbReference type="CDD" id="cd06559">
    <property type="entry name" value="Endonuclease_V"/>
    <property type="match status" value="1"/>
</dbReference>
<evidence type="ECO:0000256" key="3">
    <source>
        <dbReference type="ARBA" id="ARBA00022722"/>
    </source>
</evidence>
<sequence length="232" mass="25438">MHIHNLHPWDVSPAEAVQIQKQVARQIRIVPLQNDIHHVAGADVSYNIGSDDFYAAVVVFTFPDLQRVEEAVATAHAPFPYIPGLLSFREAPVLLQAFQRLTTEPDVILFDGHGIAHPRQIGIASHVGVFLDRPSIGCAKKKLTGVYDAPALGQHAGETVPLQTKDGSPLGAVVRTKTRTKPLFISPGHKIDLAASVQIVLTCCHGYKLPEPTRLAHHCVNRVRREHTQNPP</sequence>
<evidence type="ECO:0000313" key="7">
    <source>
        <dbReference type="EMBL" id="MBD3323170.1"/>
    </source>
</evidence>
<dbReference type="Proteomes" id="UP000649604">
    <property type="component" value="Unassembled WGS sequence"/>
</dbReference>
<keyword evidence="6" id="KW-0479">Metal-binding</keyword>
<evidence type="ECO:0000256" key="4">
    <source>
        <dbReference type="ARBA" id="ARBA00022759"/>
    </source>
</evidence>
<keyword evidence="6" id="KW-0460">Magnesium</keyword>
<dbReference type="Gene3D" id="3.30.2170.10">
    <property type="entry name" value="archaeoglobus fulgidus dsm 4304 superfamily"/>
    <property type="match status" value="1"/>
</dbReference>
<keyword evidence="5 6" id="KW-0378">Hydrolase</keyword>
<evidence type="ECO:0000256" key="5">
    <source>
        <dbReference type="ARBA" id="ARBA00022801"/>
    </source>
</evidence>
<dbReference type="EMBL" id="WJJP01000034">
    <property type="protein sequence ID" value="MBD3323170.1"/>
    <property type="molecule type" value="Genomic_DNA"/>
</dbReference>
<evidence type="ECO:0000313" key="8">
    <source>
        <dbReference type="Proteomes" id="UP000649604"/>
    </source>
</evidence>
<dbReference type="GO" id="GO:0043737">
    <property type="term" value="F:deoxyribonuclease V activity"/>
    <property type="evidence" value="ECO:0007669"/>
    <property type="project" value="UniProtKB-UniRule"/>
</dbReference>
<dbReference type="NCBIfam" id="NF008629">
    <property type="entry name" value="PRK11617.1"/>
    <property type="match status" value="1"/>
</dbReference>
<keyword evidence="3 6" id="KW-0540">Nuclease</keyword>
<evidence type="ECO:0000256" key="6">
    <source>
        <dbReference type="HAMAP-Rule" id="MF_00801"/>
    </source>
</evidence>
<feature type="binding site" evidence="6">
    <location>
        <position position="43"/>
    </location>
    <ligand>
        <name>Mg(2+)</name>
        <dbReference type="ChEBI" id="CHEBI:18420"/>
    </ligand>
</feature>
<dbReference type="GO" id="GO:0006281">
    <property type="term" value="P:DNA repair"/>
    <property type="evidence" value="ECO:0007669"/>
    <property type="project" value="UniProtKB-UniRule"/>
</dbReference>
<dbReference type="PANTHER" id="PTHR28511:SF1">
    <property type="entry name" value="ENDONUCLEASE V"/>
    <property type="match status" value="1"/>
</dbReference>
<comment type="catalytic activity">
    <reaction evidence="6">
        <text>Endonucleolytic cleavage at apurinic or apyrimidinic sites to products with a 5'-phosphate.</text>
        <dbReference type="EC" id="3.1.21.7"/>
    </reaction>
</comment>
<gene>
    <name evidence="6" type="primary">nfi</name>
    <name evidence="7" type="ORF">GF339_01215</name>
</gene>
<name>A0A9D5JS81_9BACT</name>
<dbReference type="GO" id="GO:0000287">
    <property type="term" value="F:magnesium ion binding"/>
    <property type="evidence" value="ECO:0007669"/>
    <property type="project" value="UniProtKB-UniRule"/>
</dbReference>
<dbReference type="GO" id="GO:0016891">
    <property type="term" value="F:RNA endonuclease activity producing 5'-phosphomonoesters, hydrolytic mechanism"/>
    <property type="evidence" value="ECO:0007669"/>
    <property type="project" value="TreeGrafter"/>
</dbReference>
<comment type="subcellular location">
    <subcellularLocation>
        <location evidence="1 6">Cytoplasm</location>
    </subcellularLocation>
</comment>
<feature type="site" description="Interaction with target DNA" evidence="6">
    <location>
        <position position="81"/>
    </location>
</feature>
<dbReference type="AlphaFoldDB" id="A0A9D5JS81"/>
<comment type="cofactor">
    <cofactor evidence="6">
        <name>Mg(2+)</name>
        <dbReference type="ChEBI" id="CHEBI:18420"/>
    </cofactor>
</comment>
<comment type="caution">
    <text evidence="7">The sequence shown here is derived from an EMBL/GenBank/DDBJ whole genome shotgun (WGS) entry which is preliminary data.</text>
</comment>
<protein>
    <recommendedName>
        <fullName evidence="6">Endonuclease V</fullName>
        <ecNumber evidence="6">3.1.21.7</ecNumber>
    </recommendedName>
    <alternativeName>
        <fullName evidence="6">Deoxyinosine 3'endonuclease</fullName>
    </alternativeName>
    <alternativeName>
        <fullName evidence="6">Deoxyribonuclease V</fullName>
        <shortName evidence="6">DNase V</shortName>
    </alternativeName>
</protein>
<feature type="binding site" evidence="6">
    <location>
        <position position="111"/>
    </location>
    <ligand>
        <name>Mg(2+)</name>
        <dbReference type="ChEBI" id="CHEBI:18420"/>
    </ligand>
</feature>